<reference evidence="1" key="1">
    <citation type="journal article" date="2020" name="Nat. Commun.">
        <title>Large-scale genome sequencing of mycorrhizal fungi provides insights into the early evolution of symbiotic traits.</title>
        <authorList>
            <person name="Miyauchi S."/>
            <person name="Kiss E."/>
            <person name="Kuo A."/>
            <person name="Drula E."/>
            <person name="Kohler A."/>
            <person name="Sanchez-Garcia M."/>
            <person name="Morin E."/>
            <person name="Andreopoulos B."/>
            <person name="Barry K.W."/>
            <person name="Bonito G."/>
            <person name="Buee M."/>
            <person name="Carver A."/>
            <person name="Chen C."/>
            <person name="Cichocki N."/>
            <person name="Clum A."/>
            <person name="Culley D."/>
            <person name="Crous P.W."/>
            <person name="Fauchery L."/>
            <person name="Girlanda M."/>
            <person name="Hayes R.D."/>
            <person name="Keri Z."/>
            <person name="LaButti K."/>
            <person name="Lipzen A."/>
            <person name="Lombard V."/>
            <person name="Magnuson J."/>
            <person name="Maillard F."/>
            <person name="Murat C."/>
            <person name="Nolan M."/>
            <person name="Ohm R.A."/>
            <person name="Pangilinan J."/>
            <person name="Pereira M.F."/>
            <person name="Perotto S."/>
            <person name="Peter M."/>
            <person name="Pfister S."/>
            <person name="Riley R."/>
            <person name="Sitrit Y."/>
            <person name="Stielow J.B."/>
            <person name="Szollosi G."/>
            <person name="Zifcakova L."/>
            <person name="Stursova M."/>
            <person name="Spatafora J.W."/>
            <person name="Tedersoo L."/>
            <person name="Vaario L.M."/>
            <person name="Yamada A."/>
            <person name="Yan M."/>
            <person name="Wang P."/>
            <person name="Xu J."/>
            <person name="Bruns T."/>
            <person name="Baldrian P."/>
            <person name="Vilgalys R."/>
            <person name="Dunand C."/>
            <person name="Henrissat B."/>
            <person name="Grigoriev I.V."/>
            <person name="Hibbett D."/>
            <person name="Nagy L.G."/>
            <person name="Martin F.M."/>
        </authorList>
    </citation>
    <scope>NUCLEOTIDE SEQUENCE</scope>
    <source>
        <strain evidence="1">UP504</strain>
    </source>
</reference>
<name>A0A9P6DXX2_9AGAM</name>
<proteinExistence type="predicted"/>
<dbReference type="Proteomes" id="UP000886523">
    <property type="component" value="Unassembled WGS sequence"/>
</dbReference>
<organism evidence="1 2">
    <name type="scientific">Hydnum rufescens UP504</name>
    <dbReference type="NCBI Taxonomy" id="1448309"/>
    <lineage>
        <taxon>Eukaryota</taxon>
        <taxon>Fungi</taxon>
        <taxon>Dikarya</taxon>
        <taxon>Basidiomycota</taxon>
        <taxon>Agaricomycotina</taxon>
        <taxon>Agaricomycetes</taxon>
        <taxon>Cantharellales</taxon>
        <taxon>Hydnaceae</taxon>
        <taxon>Hydnum</taxon>
    </lineage>
</organism>
<evidence type="ECO:0000313" key="2">
    <source>
        <dbReference type="Proteomes" id="UP000886523"/>
    </source>
</evidence>
<gene>
    <name evidence="1" type="ORF">BS47DRAFT_170206</name>
</gene>
<comment type="caution">
    <text evidence="1">The sequence shown here is derived from an EMBL/GenBank/DDBJ whole genome shotgun (WGS) entry which is preliminary data.</text>
</comment>
<evidence type="ECO:0000313" key="1">
    <source>
        <dbReference type="EMBL" id="KAF9518916.1"/>
    </source>
</evidence>
<protein>
    <submittedName>
        <fullName evidence="1">Uncharacterized protein</fullName>
    </submittedName>
</protein>
<accession>A0A9P6DXX2</accession>
<dbReference type="AlphaFoldDB" id="A0A9P6DXX2"/>
<sequence length="82" mass="9163">MLRSAYHYMVYPKSHCSFLVASLSFWGKSLTTGRAFSLFFRSSRARLSRIHIDEVILGDSYPTCLAAASSSNDIMSDPRPSP</sequence>
<keyword evidence="2" id="KW-1185">Reference proteome</keyword>
<dbReference type="EMBL" id="MU128921">
    <property type="protein sequence ID" value="KAF9518916.1"/>
    <property type="molecule type" value="Genomic_DNA"/>
</dbReference>